<dbReference type="PROSITE" id="PS50112">
    <property type="entry name" value="PAS"/>
    <property type="match status" value="1"/>
</dbReference>
<evidence type="ECO:0000259" key="7">
    <source>
        <dbReference type="PROSITE" id="PS50109"/>
    </source>
</evidence>
<protein>
    <recommendedName>
        <fullName evidence="2">histidine kinase</fullName>
        <ecNumber evidence="2">2.7.13.3</ecNumber>
    </recommendedName>
</protein>
<comment type="caution">
    <text evidence="9">The sequence shown here is derived from an EMBL/GenBank/DDBJ whole genome shotgun (WGS) entry which is preliminary data.</text>
</comment>
<dbReference type="InterPro" id="IPR050351">
    <property type="entry name" value="BphY/WalK/GraS-like"/>
</dbReference>
<dbReference type="InterPro" id="IPR005467">
    <property type="entry name" value="His_kinase_dom"/>
</dbReference>
<dbReference type="EMBL" id="QJSX01000019">
    <property type="protein sequence ID" value="PYE50009.1"/>
    <property type="molecule type" value="Genomic_DNA"/>
</dbReference>
<dbReference type="GO" id="GO:0000156">
    <property type="term" value="F:phosphorelay response regulator activity"/>
    <property type="evidence" value="ECO:0007669"/>
    <property type="project" value="TreeGrafter"/>
</dbReference>
<dbReference type="InterPro" id="IPR036097">
    <property type="entry name" value="HisK_dim/P_sf"/>
</dbReference>
<keyword evidence="3" id="KW-0808">Transferase</keyword>
<dbReference type="Gene3D" id="3.30.450.20">
    <property type="entry name" value="PAS domain"/>
    <property type="match status" value="1"/>
</dbReference>
<dbReference type="Gene3D" id="3.30.565.10">
    <property type="entry name" value="Histidine kinase-like ATPase, C-terminal domain"/>
    <property type="match status" value="1"/>
</dbReference>
<accession>A0A318S6A1</accession>
<dbReference type="Pfam" id="PF02518">
    <property type="entry name" value="HATPase_c"/>
    <property type="match status" value="1"/>
</dbReference>
<dbReference type="InterPro" id="IPR000014">
    <property type="entry name" value="PAS"/>
</dbReference>
<dbReference type="SUPFAM" id="SSF55874">
    <property type="entry name" value="ATPase domain of HSP90 chaperone/DNA topoisomerase II/histidine kinase"/>
    <property type="match status" value="1"/>
</dbReference>
<evidence type="ECO:0000256" key="4">
    <source>
        <dbReference type="ARBA" id="ARBA00022777"/>
    </source>
</evidence>
<dbReference type="EC" id="2.7.13.3" evidence="2"/>
<organism evidence="9 10">
    <name type="scientific">Deinococcus yavapaiensis KR-236</name>
    <dbReference type="NCBI Taxonomy" id="694435"/>
    <lineage>
        <taxon>Bacteria</taxon>
        <taxon>Thermotogati</taxon>
        <taxon>Deinococcota</taxon>
        <taxon>Deinococci</taxon>
        <taxon>Deinococcales</taxon>
        <taxon>Deinococcaceae</taxon>
        <taxon>Deinococcus</taxon>
    </lineage>
</organism>
<keyword evidence="6" id="KW-0175">Coiled coil</keyword>
<keyword evidence="4" id="KW-0418">Kinase</keyword>
<dbReference type="PANTHER" id="PTHR42878:SF15">
    <property type="entry name" value="BACTERIOPHYTOCHROME"/>
    <property type="match status" value="1"/>
</dbReference>
<dbReference type="RefSeq" id="WP_110888467.1">
    <property type="nucleotide sequence ID" value="NZ_QJSX01000019.1"/>
</dbReference>
<dbReference type="GO" id="GO:0000155">
    <property type="term" value="F:phosphorelay sensor kinase activity"/>
    <property type="evidence" value="ECO:0007669"/>
    <property type="project" value="InterPro"/>
</dbReference>
<comment type="catalytic activity">
    <reaction evidence="1">
        <text>ATP + protein L-histidine = ADP + protein N-phospho-L-histidine.</text>
        <dbReference type="EC" id="2.7.13.3"/>
    </reaction>
</comment>
<keyword evidence="10" id="KW-1185">Reference proteome</keyword>
<feature type="coiled-coil region" evidence="6">
    <location>
        <begin position="39"/>
        <end position="73"/>
    </location>
</feature>
<keyword evidence="5" id="KW-0472">Membrane</keyword>
<dbReference type="SUPFAM" id="SSF55785">
    <property type="entry name" value="PYP-like sensor domain (PAS domain)"/>
    <property type="match status" value="1"/>
</dbReference>
<dbReference type="SUPFAM" id="SSF47384">
    <property type="entry name" value="Homodimeric domain of signal transducing histidine kinase"/>
    <property type="match status" value="1"/>
</dbReference>
<dbReference type="AlphaFoldDB" id="A0A318S6A1"/>
<evidence type="ECO:0000256" key="2">
    <source>
        <dbReference type="ARBA" id="ARBA00012438"/>
    </source>
</evidence>
<dbReference type="InterPro" id="IPR004358">
    <property type="entry name" value="Sig_transdc_His_kin-like_C"/>
</dbReference>
<gene>
    <name evidence="9" type="ORF">DES52_11929</name>
</gene>
<dbReference type="GO" id="GO:0030295">
    <property type="term" value="F:protein kinase activator activity"/>
    <property type="evidence" value="ECO:0007669"/>
    <property type="project" value="TreeGrafter"/>
</dbReference>
<dbReference type="CDD" id="cd00130">
    <property type="entry name" value="PAS"/>
    <property type="match status" value="1"/>
</dbReference>
<evidence type="ECO:0000259" key="8">
    <source>
        <dbReference type="PROSITE" id="PS50112"/>
    </source>
</evidence>
<dbReference type="InterPro" id="IPR013656">
    <property type="entry name" value="PAS_4"/>
</dbReference>
<evidence type="ECO:0000313" key="9">
    <source>
        <dbReference type="EMBL" id="PYE50009.1"/>
    </source>
</evidence>
<dbReference type="PROSITE" id="PS50109">
    <property type="entry name" value="HIS_KIN"/>
    <property type="match status" value="1"/>
</dbReference>
<evidence type="ECO:0000256" key="3">
    <source>
        <dbReference type="ARBA" id="ARBA00022679"/>
    </source>
</evidence>
<sequence length="429" mass="48626">MNDETTPALNTLRETAEQKLKETPPFVLPDTPDVLKHELSVHQIELELQNQQLREANMELQRTQDRYVELYDHAPVGYFTLDDQGIIREANVRTTRLLEMERSRLLGRRLSQFTAPESRTLLAMLLPRLLASAEVIVAELHLQRADGSSFPVRLEGRTPASGGCLIAMTDITTEKNAQAELLHLNETLEQRVRERTAKMREVNDELKAVTLSISEDLMVPLRRVSSLADVLRRDGLTSSGTHAEHFSHVFRSVDRLEELAHALLEYTRASQTRVRLAPLDLNRVFQEVAKDVRPRMQGRTVHLTHDALPVVLSDSSAMQLVFFKVLDNALKFTETRSEARIHVSAQESESEFIVRFTDNGVGFNNRHRDKLFQIFKRLHPESAFPGAGMGLAIVRRVCGRFGARVWAEGKVDGGATFFIGWPKQPTLLE</sequence>
<dbReference type="GO" id="GO:0016020">
    <property type="term" value="C:membrane"/>
    <property type="evidence" value="ECO:0007669"/>
    <property type="project" value="UniProtKB-SubCell"/>
</dbReference>
<evidence type="ECO:0000256" key="1">
    <source>
        <dbReference type="ARBA" id="ARBA00000085"/>
    </source>
</evidence>
<dbReference type="Proteomes" id="UP000248326">
    <property type="component" value="Unassembled WGS sequence"/>
</dbReference>
<evidence type="ECO:0000256" key="6">
    <source>
        <dbReference type="SAM" id="Coils"/>
    </source>
</evidence>
<dbReference type="GO" id="GO:0007234">
    <property type="term" value="P:osmosensory signaling via phosphorelay pathway"/>
    <property type="evidence" value="ECO:0007669"/>
    <property type="project" value="TreeGrafter"/>
</dbReference>
<dbReference type="Gene3D" id="1.10.287.130">
    <property type="match status" value="1"/>
</dbReference>
<evidence type="ECO:0000256" key="5">
    <source>
        <dbReference type="ARBA" id="ARBA00023136"/>
    </source>
</evidence>
<dbReference type="OrthoDB" id="58669at2"/>
<feature type="domain" description="Histidine kinase" evidence="7">
    <location>
        <begin position="212"/>
        <end position="425"/>
    </location>
</feature>
<dbReference type="PANTHER" id="PTHR42878">
    <property type="entry name" value="TWO-COMPONENT HISTIDINE KINASE"/>
    <property type="match status" value="1"/>
</dbReference>
<dbReference type="SMART" id="SM00387">
    <property type="entry name" value="HATPase_c"/>
    <property type="match status" value="1"/>
</dbReference>
<dbReference type="NCBIfam" id="TIGR00229">
    <property type="entry name" value="sensory_box"/>
    <property type="match status" value="1"/>
</dbReference>
<dbReference type="SMART" id="SM00091">
    <property type="entry name" value="PAS"/>
    <property type="match status" value="1"/>
</dbReference>
<feature type="domain" description="PAS" evidence="8">
    <location>
        <begin position="63"/>
        <end position="133"/>
    </location>
</feature>
<dbReference type="InterPro" id="IPR036890">
    <property type="entry name" value="HATPase_C_sf"/>
</dbReference>
<name>A0A318S6A1_9DEIO</name>
<dbReference type="PRINTS" id="PR00344">
    <property type="entry name" value="BCTRLSENSOR"/>
</dbReference>
<evidence type="ECO:0000313" key="10">
    <source>
        <dbReference type="Proteomes" id="UP000248326"/>
    </source>
</evidence>
<reference evidence="9 10" key="1">
    <citation type="submission" date="2018-06" db="EMBL/GenBank/DDBJ databases">
        <title>Genomic Encyclopedia of Type Strains, Phase IV (KMG-IV): sequencing the most valuable type-strain genomes for metagenomic binning, comparative biology and taxonomic classification.</title>
        <authorList>
            <person name="Goeker M."/>
        </authorList>
    </citation>
    <scope>NUCLEOTIDE SEQUENCE [LARGE SCALE GENOMIC DNA]</scope>
    <source>
        <strain evidence="9 10">DSM 18048</strain>
    </source>
</reference>
<dbReference type="Pfam" id="PF08448">
    <property type="entry name" value="PAS_4"/>
    <property type="match status" value="1"/>
</dbReference>
<dbReference type="InterPro" id="IPR035965">
    <property type="entry name" value="PAS-like_dom_sf"/>
</dbReference>
<proteinExistence type="predicted"/>
<dbReference type="InterPro" id="IPR003594">
    <property type="entry name" value="HATPase_dom"/>
</dbReference>